<feature type="region of interest" description="Disordered" evidence="1">
    <location>
        <begin position="105"/>
        <end position="137"/>
    </location>
</feature>
<accession>A0ABM1ML65</accession>
<feature type="compositionally biased region" description="Basic and acidic residues" evidence="1">
    <location>
        <begin position="357"/>
        <end position="367"/>
    </location>
</feature>
<organism evidence="2 4">
    <name type="scientific">Nicrophorus vespilloides</name>
    <name type="common">Boreal carrion beetle</name>
    <dbReference type="NCBI Taxonomy" id="110193"/>
    <lineage>
        <taxon>Eukaryota</taxon>
        <taxon>Metazoa</taxon>
        <taxon>Ecdysozoa</taxon>
        <taxon>Arthropoda</taxon>
        <taxon>Hexapoda</taxon>
        <taxon>Insecta</taxon>
        <taxon>Pterygota</taxon>
        <taxon>Neoptera</taxon>
        <taxon>Endopterygota</taxon>
        <taxon>Coleoptera</taxon>
        <taxon>Polyphaga</taxon>
        <taxon>Staphyliniformia</taxon>
        <taxon>Silphidae</taxon>
        <taxon>Nicrophorinae</taxon>
        <taxon>Nicrophorus</taxon>
    </lineage>
</organism>
<feature type="region of interest" description="Disordered" evidence="1">
    <location>
        <begin position="154"/>
        <end position="178"/>
    </location>
</feature>
<feature type="compositionally biased region" description="Low complexity" evidence="1">
    <location>
        <begin position="117"/>
        <end position="130"/>
    </location>
</feature>
<evidence type="ECO:0000256" key="1">
    <source>
        <dbReference type="SAM" id="MobiDB-lite"/>
    </source>
</evidence>
<evidence type="ECO:0000313" key="2">
    <source>
        <dbReference type="Proteomes" id="UP000695000"/>
    </source>
</evidence>
<feature type="compositionally biased region" description="Basic and acidic residues" evidence="1">
    <location>
        <begin position="262"/>
        <end position="273"/>
    </location>
</feature>
<feature type="compositionally biased region" description="Basic and acidic residues" evidence="1">
    <location>
        <begin position="1402"/>
        <end position="1422"/>
    </location>
</feature>
<gene>
    <name evidence="3 4" type="primary">LOC108561772</name>
</gene>
<feature type="compositionally biased region" description="Polar residues" evidence="1">
    <location>
        <begin position="298"/>
        <end position="313"/>
    </location>
</feature>
<sequence length="1528" mass="170393">MELVAATPTTATTNGSPFHNHDVREWSRLDSITGVLERARLETDQWTSNTANSTHKYNKVVDSRARSGADGNHQQQARRKLEVFQSQVPGGRIQVIKTQTVSSSRWTGLGGGGGRRIINNNNNNNSSSIEDNNEEDEAHFEDLQLSLNPLDLTSEKSKASVGRSVGRRPPSRSRIRDDILGRDLRTTAATNLHRVSRLCHQIHDDAVRKTFGKYQSPLQQQQQQKQQKQTLSIDERQSGDGVEIVEVESETHSKLSRTKSTSSEDLHDPKNLEDLDEQLQSWRRTSKIRRSLQYPKQKATNSKPPDLPSNTGSVRRIKEDLETGKRLNTALRGNSVDLDALDQILRSISNSSVSSGEQRDDKDDPKQQQKRNSFVTVESIRAVRGRLRRTSSPTKDIYRPEEIDDGIVTERQNDMNERVKSYVFGMDGDMQKKIVVTGTGSLESRPKPSSVSVNRNEDWFSRRKSYGFEQMHNQPETMSSKTKSRVESSTDSGICRSTEIVLVPTPTKANVVGYVSESEEELKQAFGDDPGVGNVKKYASLFESKKEANYWSKKPEAVTITIPITTTEGGGWRENGGETKRHSIAVDESKYMSKVTDNSFKRTSLAINDQRFDEDEGQGKSKHNKKVEFCKTEVHFAADSGKVNIVETDEKPPPTQNFRRRRRSNLQGDLPVLHFGDTGLEKSMFGDGDEAIYENIGDGSNNKEVVACGNVTVNAVNGYQDVGLEEQKENEAPRGILKNKPVKPKPYILGGDPLLLLSTDGGGGGSSGGDSEKTWGVKLKPAQKEENSPIWRSTVTVRNTFYDKEEPQPEFQKLLKQLRPTKEVEEESASEGIRILSPAVDSRRSSWSVADRIKQVEDLKWTENKGYSTKVNFGEGEATVVENRHPTWPRKDEYNKDLKKNLLNKGLVVRIGRNDTNSKHTVCSKTTTNSDTNGTTTTTKITIDLTPSPTNDNDRVSGRESFRFPRASLQSFKSPALVRSALGETLDLVQKRVKVAPQLDALRKLYDDDDDEVHSDSEADEEVHRILMNGSSERRLKDDLLHHNHDDDGSSVVSGSWSKMRAFKHINHYQKSITNGSHALLEKADASRLKEETTTESKFRYIDKQIENAISLNQEMEESNAKPEKLSSPYVVSRSKTKSSPDHSNCSSLERGTKHVLRQPKQSEMAYFGIKVNKPDLLQFGSNHRKQTKKLVDSPIYENVEQKNRRNKFDSSILEELTKAADQILQAVNGYTDEEQHQHHGKYSSDEERKAPKLDTISETKSWKRSGAQPTKKAVVSKAPKNKRESSNSSIENVPRECRKLSSTLESGSRKPFMTKSAEQKQRKKVVSGGGGGGGGGSGTDTAKAATKARRLQRASSREALLQSHGSSSEDLANPAESQVVRKPRMIKKTKSSQFTVSNGLDLKKPKRREDATKSRPSEERLSVGLPEIRHKTAVSTIRSTAEKAASREAKAKLRSEEVSKKRQTVKGGVGTTSSSSRSADVMSRGVLRTTTMMTGGRDQSHRNPSASNSSKVRKSSRNESTAATTKH</sequence>
<feature type="region of interest" description="Disordered" evidence="1">
    <location>
        <begin position="349"/>
        <end position="372"/>
    </location>
</feature>
<feature type="region of interest" description="Disordered" evidence="1">
    <location>
        <begin position="219"/>
        <end position="321"/>
    </location>
</feature>
<protein>
    <submittedName>
        <fullName evidence="3 4">Uncharacterized protein LOC108561772 isoform X1</fullName>
    </submittedName>
</protein>
<reference evidence="3 4" key="1">
    <citation type="submission" date="2025-05" db="UniProtKB">
        <authorList>
            <consortium name="RefSeq"/>
        </authorList>
    </citation>
    <scope>IDENTIFICATION</scope>
    <source>
        <tissue evidence="3 4">Whole Larva</tissue>
    </source>
</reference>
<dbReference type="RefSeq" id="XP_017775314.1">
    <property type="nucleotide sequence ID" value="XM_017919825.1"/>
</dbReference>
<feature type="region of interest" description="Disordered" evidence="1">
    <location>
        <begin position="1114"/>
        <end position="1158"/>
    </location>
</feature>
<proteinExistence type="predicted"/>
<dbReference type="Proteomes" id="UP000695000">
    <property type="component" value="Unplaced"/>
</dbReference>
<feature type="compositionally biased region" description="Basic and acidic residues" evidence="1">
    <location>
        <begin position="1234"/>
        <end position="1262"/>
    </location>
</feature>
<feature type="compositionally biased region" description="Basic residues" evidence="1">
    <location>
        <begin position="1382"/>
        <end position="1391"/>
    </location>
</feature>
<evidence type="ECO:0000313" key="4">
    <source>
        <dbReference type="RefSeq" id="XP_017775315.1"/>
    </source>
</evidence>
<dbReference type="GeneID" id="108561772"/>
<feature type="region of interest" description="Disordered" evidence="1">
    <location>
        <begin position="1233"/>
        <end position="1528"/>
    </location>
</feature>
<feature type="compositionally biased region" description="Basic and acidic residues" evidence="1">
    <location>
        <begin position="1441"/>
        <end position="1461"/>
    </location>
</feature>
<dbReference type="RefSeq" id="XP_017775315.1">
    <property type="nucleotide sequence ID" value="XM_017919826.1"/>
</dbReference>
<feature type="compositionally biased region" description="Gly residues" evidence="1">
    <location>
        <begin position="1328"/>
        <end position="1339"/>
    </location>
</feature>
<feature type="compositionally biased region" description="Low complexity" evidence="1">
    <location>
        <begin position="1472"/>
        <end position="1484"/>
    </location>
</feature>
<name>A0ABM1ML65_NICVS</name>
<keyword evidence="2" id="KW-1185">Reference proteome</keyword>
<evidence type="ECO:0000313" key="3">
    <source>
        <dbReference type="RefSeq" id="XP_017775314.1"/>
    </source>
</evidence>
<feature type="compositionally biased region" description="Low complexity" evidence="1">
    <location>
        <begin position="219"/>
        <end position="229"/>
    </location>
</feature>